<dbReference type="AlphaFoldDB" id="A0A0B2A860"/>
<dbReference type="Proteomes" id="UP000031030">
    <property type="component" value="Unassembled WGS sequence"/>
</dbReference>
<evidence type="ECO:0000313" key="1">
    <source>
        <dbReference type="EMBL" id="KHK97791.1"/>
    </source>
</evidence>
<organism evidence="1 2">
    <name type="scientific">Microbacterium mangrovi</name>
    <dbReference type="NCBI Taxonomy" id="1348253"/>
    <lineage>
        <taxon>Bacteria</taxon>
        <taxon>Bacillati</taxon>
        <taxon>Actinomycetota</taxon>
        <taxon>Actinomycetes</taxon>
        <taxon>Micrococcales</taxon>
        <taxon>Microbacteriaceae</taxon>
        <taxon>Microbacterium</taxon>
    </lineage>
</organism>
<accession>A0A0B2A860</accession>
<name>A0A0B2A860_9MICO</name>
<proteinExistence type="predicted"/>
<dbReference type="OrthoDB" id="5112496at2"/>
<keyword evidence="2" id="KW-1185">Reference proteome</keyword>
<gene>
    <name evidence="1" type="ORF">LK09_09850</name>
</gene>
<protein>
    <submittedName>
        <fullName evidence="1">Uncharacterized protein</fullName>
    </submittedName>
</protein>
<sequence>MIWPTKLLTWGSPGGTFYPVLAQHVGRHSILLTFEHDHDPAFRQTLVIDERSGIAKRMVGFGYGLIITSIEPLGKWEPEQQQAFEPIRGPIPTDY</sequence>
<evidence type="ECO:0000313" key="2">
    <source>
        <dbReference type="Proteomes" id="UP000031030"/>
    </source>
</evidence>
<comment type="caution">
    <text evidence="1">The sequence shown here is derived from an EMBL/GenBank/DDBJ whole genome shotgun (WGS) entry which is preliminary data.</text>
</comment>
<dbReference type="EMBL" id="JTDK01000008">
    <property type="protein sequence ID" value="KHK97791.1"/>
    <property type="molecule type" value="Genomic_DNA"/>
</dbReference>
<dbReference type="RefSeq" id="WP_039398780.1">
    <property type="nucleotide sequence ID" value="NZ_JTDK01000008.1"/>
</dbReference>
<dbReference type="STRING" id="1348253.LK09_09850"/>
<reference evidence="1 2" key="1">
    <citation type="submission" date="2014-11" db="EMBL/GenBank/DDBJ databases">
        <title>Genome sequence of Microbacterium mangrovi MUSC 115(T).</title>
        <authorList>
            <person name="Lee L.-H."/>
        </authorList>
    </citation>
    <scope>NUCLEOTIDE SEQUENCE [LARGE SCALE GENOMIC DNA]</scope>
    <source>
        <strain evidence="1 2">MUSC 115</strain>
    </source>
</reference>